<dbReference type="EMBL" id="ASPP01013465">
    <property type="protein sequence ID" value="ETO19631.1"/>
    <property type="molecule type" value="Genomic_DNA"/>
</dbReference>
<dbReference type="InterPro" id="IPR033133">
    <property type="entry name" value="PUM-HD"/>
</dbReference>
<keyword evidence="5" id="KW-1185">Reference proteome</keyword>
<dbReference type="SUPFAM" id="SSF48371">
    <property type="entry name" value="ARM repeat"/>
    <property type="match status" value="1"/>
</dbReference>
<dbReference type="OrthoDB" id="668540at2759"/>
<dbReference type="Gene3D" id="1.25.10.10">
    <property type="entry name" value="Leucine-rich Repeat Variant"/>
    <property type="match status" value="1"/>
</dbReference>
<proteinExistence type="predicted"/>
<reference evidence="4 5" key="1">
    <citation type="journal article" date="2013" name="Curr. Biol.">
        <title>The Genome of the Foraminiferan Reticulomyxa filosa.</title>
        <authorList>
            <person name="Glockner G."/>
            <person name="Hulsmann N."/>
            <person name="Schleicher M."/>
            <person name="Noegel A.A."/>
            <person name="Eichinger L."/>
            <person name="Gallinger C."/>
            <person name="Pawlowski J."/>
            <person name="Sierra R."/>
            <person name="Euteneuer U."/>
            <person name="Pillet L."/>
            <person name="Moustafa A."/>
            <person name="Platzer M."/>
            <person name="Groth M."/>
            <person name="Szafranski K."/>
            <person name="Schliwa M."/>
        </authorList>
    </citation>
    <scope>NUCLEOTIDE SEQUENCE [LARGE SCALE GENOMIC DNA]</scope>
</reference>
<dbReference type="PROSITE" id="PS50303">
    <property type="entry name" value="PUM_HD"/>
    <property type="match status" value="1"/>
</dbReference>
<feature type="domain" description="PUM-HD" evidence="3">
    <location>
        <begin position="214"/>
        <end position="430"/>
    </location>
</feature>
<dbReference type="Pfam" id="PF00806">
    <property type="entry name" value="PUF"/>
    <property type="match status" value="4"/>
</dbReference>
<dbReference type="InterPro" id="IPR016024">
    <property type="entry name" value="ARM-type_fold"/>
</dbReference>
<evidence type="ECO:0000313" key="4">
    <source>
        <dbReference type="EMBL" id="ETO19631.1"/>
    </source>
</evidence>
<name>X6N0M7_RETFI</name>
<evidence type="ECO:0000259" key="3">
    <source>
        <dbReference type="PROSITE" id="PS50303"/>
    </source>
</evidence>
<comment type="caution">
    <text evidence="4">The sequence shown here is derived from an EMBL/GenBank/DDBJ whole genome shotgun (WGS) entry which is preliminary data.</text>
</comment>
<dbReference type="GO" id="GO:0010608">
    <property type="term" value="P:post-transcriptional regulation of gene expression"/>
    <property type="evidence" value="ECO:0007669"/>
    <property type="project" value="TreeGrafter"/>
</dbReference>
<gene>
    <name evidence="4" type="ORF">RFI_17602</name>
</gene>
<evidence type="ECO:0000256" key="2">
    <source>
        <dbReference type="PROSITE-ProRule" id="PRU00317"/>
    </source>
</evidence>
<keyword evidence="1" id="KW-0677">Repeat</keyword>
<dbReference type="InterPro" id="IPR011989">
    <property type="entry name" value="ARM-like"/>
</dbReference>
<dbReference type="AlphaFoldDB" id="X6N0M7"/>
<dbReference type="Proteomes" id="UP000023152">
    <property type="component" value="Unassembled WGS sequence"/>
</dbReference>
<sequence length="430" mass="49030">MIQTVEIREILNLKTVQVSKRKCTIYQYLFLISCLLKHLIVQPKNMSNETECVVQSQEKATDGNVLENFSKFNNITPTQNINDTNKGPRYLTEIESSHKISDNLTEINEKLKNLNFMTPMAVSTNNAWLSDPLLLLQSPSILHVCREWCFTNTPLASLNVPLLDPLMSEQTSMISPNPQGAISSTMKAPFVSPCGDVPKREAPQRSTNPFQFGQDPNSFQNFVNREQKTFCQKHNNRSAGSFHKKEVPGNKNLSIKNEFRETDDFLRDELFQQVQNHILQMATHVFANWVLQLFFQFGHDSYVFNKLTLFMFAAGNKEKAVNALIGNILSLSFNIYACRVVQTALAHVNFNLKSQILKELQGHIVECVQNSNAHHVVEHILKVCPPELSEFVISEMTSELLTLSNHTYGCQTIEKLLQKFDLNHKHMVCQ</sequence>
<dbReference type="SMART" id="SM00025">
    <property type="entry name" value="Pumilio"/>
    <property type="match status" value="4"/>
</dbReference>
<dbReference type="GO" id="GO:0005737">
    <property type="term" value="C:cytoplasm"/>
    <property type="evidence" value="ECO:0007669"/>
    <property type="project" value="TreeGrafter"/>
</dbReference>
<organism evidence="4 5">
    <name type="scientific">Reticulomyxa filosa</name>
    <dbReference type="NCBI Taxonomy" id="46433"/>
    <lineage>
        <taxon>Eukaryota</taxon>
        <taxon>Sar</taxon>
        <taxon>Rhizaria</taxon>
        <taxon>Retaria</taxon>
        <taxon>Foraminifera</taxon>
        <taxon>Monothalamids</taxon>
        <taxon>Reticulomyxidae</taxon>
        <taxon>Reticulomyxa</taxon>
    </lineage>
</organism>
<dbReference type="GO" id="GO:0003729">
    <property type="term" value="F:mRNA binding"/>
    <property type="evidence" value="ECO:0007669"/>
    <property type="project" value="TreeGrafter"/>
</dbReference>
<feature type="repeat" description="Pumilio" evidence="2">
    <location>
        <begin position="395"/>
        <end position="430"/>
    </location>
</feature>
<evidence type="ECO:0000256" key="1">
    <source>
        <dbReference type="ARBA" id="ARBA00022737"/>
    </source>
</evidence>
<evidence type="ECO:0000313" key="5">
    <source>
        <dbReference type="Proteomes" id="UP000023152"/>
    </source>
</evidence>
<feature type="repeat" description="Pumilio" evidence="2">
    <location>
        <begin position="323"/>
        <end position="358"/>
    </location>
</feature>
<accession>X6N0M7</accession>
<protein>
    <recommendedName>
        <fullName evidence="3">PUM-HD domain-containing protein</fullName>
    </recommendedName>
</protein>
<dbReference type="PROSITE" id="PS50302">
    <property type="entry name" value="PUM"/>
    <property type="match status" value="2"/>
</dbReference>
<dbReference type="InterPro" id="IPR001313">
    <property type="entry name" value="Pumilio_RNA-bd_rpt"/>
</dbReference>
<dbReference type="PANTHER" id="PTHR12537:SF12">
    <property type="entry name" value="MATERNAL PROTEIN PUMILIO"/>
    <property type="match status" value="1"/>
</dbReference>
<dbReference type="PANTHER" id="PTHR12537">
    <property type="entry name" value="RNA BINDING PROTEIN PUMILIO-RELATED"/>
    <property type="match status" value="1"/>
</dbReference>